<dbReference type="Pfam" id="PF03595">
    <property type="entry name" value="SLAC1"/>
    <property type="match status" value="1"/>
</dbReference>
<evidence type="ECO:0000256" key="4">
    <source>
        <dbReference type="ARBA" id="ARBA00022475"/>
    </source>
</evidence>
<evidence type="ECO:0008006" key="11">
    <source>
        <dbReference type="Google" id="ProtNLM"/>
    </source>
</evidence>
<dbReference type="HOGENOM" id="CLU_030057_6_2_1"/>
<reference evidence="10" key="1">
    <citation type="journal article" date="2014" name="Microb. Cell Fact.">
        <title>Exploiting Issatchenkia orientalis SD108 for succinic acid production.</title>
        <authorList>
            <person name="Xiao H."/>
            <person name="Shao Z."/>
            <person name="Jiang Y."/>
            <person name="Dole S."/>
            <person name="Zhao H."/>
        </authorList>
    </citation>
    <scope>NUCLEOTIDE SEQUENCE [LARGE SCALE GENOMIC DNA]</scope>
    <source>
        <strain evidence="10">SD108</strain>
    </source>
</reference>
<evidence type="ECO:0000256" key="3">
    <source>
        <dbReference type="ARBA" id="ARBA00022448"/>
    </source>
</evidence>
<feature type="transmembrane region" description="Helical" evidence="8">
    <location>
        <begin position="207"/>
        <end position="232"/>
    </location>
</feature>
<dbReference type="GO" id="GO:0000319">
    <property type="term" value="F:sulfite transmembrane transporter activity"/>
    <property type="evidence" value="ECO:0007669"/>
    <property type="project" value="TreeGrafter"/>
</dbReference>
<feature type="transmembrane region" description="Helical" evidence="8">
    <location>
        <begin position="244"/>
        <end position="265"/>
    </location>
</feature>
<dbReference type="InterPro" id="IPR051629">
    <property type="entry name" value="Sulfite_efflux_TDT"/>
</dbReference>
<dbReference type="PANTHER" id="PTHR31686">
    <property type="match status" value="1"/>
</dbReference>
<evidence type="ECO:0000256" key="1">
    <source>
        <dbReference type="ARBA" id="ARBA00004651"/>
    </source>
</evidence>
<dbReference type="EMBL" id="JQFK01000017">
    <property type="protein sequence ID" value="KGK38646.1"/>
    <property type="molecule type" value="Genomic_DNA"/>
</dbReference>
<evidence type="ECO:0000256" key="8">
    <source>
        <dbReference type="SAM" id="Phobius"/>
    </source>
</evidence>
<dbReference type="GO" id="GO:0005886">
    <property type="term" value="C:plasma membrane"/>
    <property type="evidence" value="ECO:0007669"/>
    <property type="project" value="UniProtKB-SubCell"/>
</dbReference>
<accession>A0A099P3L0</accession>
<comment type="similarity">
    <text evidence="2">Belongs to the tellurite-resistance/dicarboxylate transporter (TDT) family.</text>
</comment>
<keyword evidence="4" id="KW-1003">Cell membrane</keyword>
<feature type="transmembrane region" description="Helical" evidence="8">
    <location>
        <begin position="58"/>
        <end position="83"/>
    </location>
</feature>
<dbReference type="InterPro" id="IPR038665">
    <property type="entry name" value="Voltage-dep_anion_channel_sf"/>
</dbReference>
<feature type="transmembrane region" description="Helical" evidence="8">
    <location>
        <begin position="382"/>
        <end position="403"/>
    </location>
</feature>
<keyword evidence="5 8" id="KW-0812">Transmembrane</keyword>
<protein>
    <recommendedName>
        <fullName evidence="11">Sulfite efflux pump SSU1</fullName>
    </recommendedName>
</protein>
<keyword evidence="3" id="KW-0813">Transport</keyword>
<gene>
    <name evidence="9" type="ORF">JL09_g2186</name>
</gene>
<comment type="caution">
    <text evidence="9">The sequence shown here is derived from an EMBL/GenBank/DDBJ whole genome shotgun (WGS) entry which is preliminary data.</text>
</comment>
<comment type="subcellular location">
    <subcellularLocation>
        <location evidence="1">Cell membrane</location>
        <topology evidence="1">Multi-pass membrane protein</topology>
    </subcellularLocation>
</comment>
<dbReference type="PANTHER" id="PTHR31686:SF1">
    <property type="entry name" value="SULFITE EFFLUX PUMP SSU1"/>
    <property type="match status" value="1"/>
</dbReference>
<keyword evidence="6 8" id="KW-1133">Transmembrane helix</keyword>
<organism evidence="9 10">
    <name type="scientific">Pichia kudriavzevii</name>
    <name type="common">Yeast</name>
    <name type="synonym">Issatchenkia orientalis</name>
    <dbReference type="NCBI Taxonomy" id="4909"/>
    <lineage>
        <taxon>Eukaryota</taxon>
        <taxon>Fungi</taxon>
        <taxon>Dikarya</taxon>
        <taxon>Ascomycota</taxon>
        <taxon>Saccharomycotina</taxon>
        <taxon>Pichiomycetes</taxon>
        <taxon>Pichiales</taxon>
        <taxon>Pichiaceae</taxon>
        <taxon>Pichia</taxon>
    </lineage>
</organism>
<keyword evidence="7 8" id="KW-0472">Membrane</keyword>
<feature type="transmembrane region" description="Helical" evidence="8">
    <location>
        <begin position="343"/>
        <end position="362"/>
    </location>
</feature>
<dbReference type="eggNOG" id="ENOG502QT02">
    <property type="taxonomic scope" value="Eukaryota"/>
</dbReference>
<dbReference type="AlphaFoldDB" id="A0A099P3L0"/>
<evidence type="ECO:0000256" key="5">
    <source>
        <dbReference type="ARBA" id="ARBA00022692"/>
    </source>
</evidence>
<dbReference type="Proteomes" id="UP000029867">
    <property type="component" value="Unassembled WGS sequence"/>
</dbReference>
<proteinExistence type="inferred from homology"/>
<feature type="transmembrane region" description="Helical" evidence="8">
    <location>
        <begin position="107"/>
        <end position="126"/>
    </location>
</feature>
<sequence length="438" mass="49638">MHKLKQCRSTREAATEVVHGLVENFQAIHFVAGMGIGITSNVLYTFPIEVVRRGFHYVGLVYFFINLAVVAITHLLFLLKYIVFPKMYPERYPTTFWEFVHDGTKNVFLGASSMSITTIVNMMYLLRPNWWKFVWSIWWLNFVQAISNTLIVFFFIFSSSTSKEFRHQGKQVFVKINPSIMLPLVTCTVTSASGTQITEILPREYQLAMMIITTMLLIVAIFSSFVAISVLFTRFFNFGIPKNGASFTMFIPIGIMGQGGIAILVNSQNICNYYNVIDAVRDVGVALGAILSISLLALGVLFTVWGCLSVFYVYIGWPSPHMRDKLEVNMRGDRLLKWLDFELVYWTPTMWAATFPFATIALSSREVWVVSGISGFRVLSCIYGFAVIAITTWCMLATMLFVIPWELRHRKAVEAQDGEVNKPEGKVNDGIVSLRIIA</sequence>
<feature type="transmembrane region" description="Helical" evidence="8">
    <location>
        <begin position="138"/>
        <end position="157"/>
    </location>
</feature>
<feature type="transmembrane region" description="Helical" evidence="8">
    <location>
        <begin position="285"/>
        <end position="315"/>
    </location>
</feature>
<dbReference type="InterPro" id="IPR004695">
    <property type="entry name" value="SLAC1/Mae1/Ssu1/TehA"/>
</dbReference>
<dbReference type="VEuPathDB" id="FungiDB:C5L36_0C11370"/>
<evidence type="ECO:0000256" key="6">
    <source>
        <dbReference type="ARBA" id="ARBA00022989"/>
    </source>
</evidence>
<evidence type="ECO:0000313" key="9">
    <source>
        <dbReference type="EMBL" id="KGK38646.1"/>
    </source>
</evidence>
<dbReference type="Gene3D" id="1.50.10.150">
    <property type="entry name" value="Voltage-dependent anion channel"/>
    <property type="match status" value="1"/>
</dbReference>
<name>A0A099P3L0_PICKU</name>
<feature type="transmembrane region" description="Helical" evidence="8">
    <location>
        <begin position="27"/>
        <end position="46"/>
    </location>
</feature>
<evidence type="ECO:0000256" key="2">
    <source>
        <dbReference type="ARBA" id="ARBA00008566"/>
    </source>
</evidence>
<evidence type="ECO:0000313" key="10">
    <source>
        <dbReference type="Proteomes" id="UP000029867"/>
    </source>
</evidence>
<evidence type="ECO:0000256" key="7">
    <source>
        <dbReference type="ARBA" id="ARBA00023136"/>
    </source>
</evidence>